<accession>A0A0J6IDF9</accession>
<gene>
    <name evidence="1" type="ORF">CPAG_06081</name>
</gene>
<evidence type="ECO:0000313" key="1">
    <source>
        <dbReference type="EMBL" id="KMM69767.1"/>
    </source>
</evidence>
<protein>
    <submittedName>
        <fullName evidence="1">Uncharacterized protein</fullName>
    </submittedName>
</protein>
<dbReference type="VEuPathDB" id="FungiDB:CPAG_06081"/>
<dbReference type="AlphaFoldDB" id="A0A0J6IDF9"/>
<reference evidence="2" key="3">
    <citation type="journal article" date="2010" name="Genome Res.">
        <title>Population genomic sequencing of Coccidioides fungi reveals recent hybridization and transposon control.</title>
        <authorList>
            <person name="Neafsey D.E."/>
            <person name="Barker B.M."/>
            <person name="Sharpton T.J."/>
            <person name="Stajich J.E."/>
            <person name="Park D.J."/>
            <person name="Whiston E."/>
            <person name="Hung C.-Y."/>
            <person name="McMahan C."/>
            <person name="White J."/>
            <person name="Sykes S."/>
            <person name="Heiman D."/>
            <person name="Young S."/>
            <person name="Zeng Q."/>
            <person name="Abouelleil A."/>
            <person name="Aftuck L."/>
            <person name="Bessette D."/>
            <person name="Brown A."/>
            <person name="FitzGerald M."/>
            <person name="Lui A."/>
            <person name="Macdonald J.P."/>
            <person name="Priest M."/>
            <person name="Orbach M.J."/>
            <person name="Galgiani J.N."/>
            <person name="Kirkland T.N."/>
            <person name="Cole G.T."/>
            <person name="Birren B.W."/>
            <person name="Henn M.R."/>
            <person name="Taylor J.W."/>
            <person name="Rounsley S.D."/>
        </authorList>
    </citation>
    <scope>NUCLEOTIDE SEQUENCE [LARGE SCALE GENOMIC DNA]</scope>
    <source>
        <strain evidence="2">RMSCC 3488</strain>
    </source>
</reference>
<reference evidence="2" key="2">
    <citation type="journal article" date="2009" name="Genome Res.">
        <title>Comparative genomic analyses of the human fungal pathogens Coccidioides and their relatives.</title>
        <authorList>
            <person name="Sharpton T.J."/>
            <person name="Stajich J.E."/>
            <person name="Rounsley S.D."/>
            <person name="Gardner M.J."/>
            <person name="Wortman J.R."/>
            <person name="Jordar V.S."/>
            <person name="Maiti R."/>
            <person name="Kodira C.D."/>
            <person name="Neafsey D.E."/>
            <person name="Zeng Q."/>
            <person name="Hung C.-Y."/>
            <person name="McMahan C."/>
            <person name="Muszewska A."/>
            <person name="Grynberg M."/>
            <person name="Mandel M.A."/>
            <person name="Kellner E.M."/>
            <person name="Barker B.M."/>
            <person name="Galgiani J.N."/>
            <person name="Orbach M.J."/>
            <person name="Kirkland T.N."/>
            <person name="Cole G.T."/>
            <person name="Henn M.R."/>
            <person name="Birren B.W."/>
            <person name="Taylor J.W."/>
        </authorList>
    </citation>
    <scope>NUCLEOTIDE SEQUENCE [LARGE SCALE GENOMIC DNA]</scope>
    <source>
        <strain evidence="2">RMSCC 3488</strain>
    </source>
</reference>
<organism evidence="1 2">
    <name type="scientific">Coccidioides posadasii RMSCC 3488</name>
    <dbReference type="NCBI Taxonomy" id="454284"/>
    <lineage>
        <taxon>Eukaryota</taxon>
        <taxon>Fungi</taxon>
        <taxon>Dikarya</taxon>
        <taxon>Ascomycota</taxon>
        <taxon>Pezizomycotina</taxon>
        <taxon>Eurotiomycetes</taxon>
        <taxon>Eurotiomycetidae</taxon>
        <taxon>Onygenales</taxon>
        <taxon>Onygenaceae</taxon>
        <taxon>Coccidioides</taxon>
    </lineage>
</organism>
<proteinExistence type="predicted"/>
<name>A0A0J6IDF9_COCPO</name>
<sequence length="169" mass="19090">MKRSMCFKLIGQRKWPTFMREPLTDNWLSTGFLFEQKKTVRDGGANSVFPGWAGKHLLDYLAVAPPALPTEETNKTPNTTNDQYNWRQINSVGQWSEFTYASIMQHYGTLLQQVQIASEPMPNSPPQPINTEPMFAVMLRRSSTTSGPTLLFSKPAVHSILLQTAVQET</sequence>
<dbReference type="Proteomes" id="UP000054567">
    <property type="component" value="Unassembled WGS sequence"/>
</dbReference>
<evidence type="ECO:0000313" key="2">
    <source>
        <dbReference type="Proteomes" id="UP000054567"/>
    </source>
</evidence>
<reference evidence="1 2" key="1">
    <citation type="submission" date="2007-06" db="EMBL/GenBank/DDBJ databases">
        <title>The Genome Sequence of Coccidioides posadasii RMSCC_3488.</title>
        <authorList>
            <consortium name="Coccidioides Genome Resources Consortium"/>
            <consortium name="The Broad Institute Genome Sequencing Platform"/>
            <person name="Henn M.R."/>
            <person name="Sykes S."/>
            <person name="Young S."/>
            <person name="Jaffe D."/>
            <person name="Berlin A."/>
            <person name="Alvarez P."/>
            <person name="Butler J."/>
            <person name="Gnerre S."/>
            <person name="Grabherr M."/>
            <person name="Mauceli E."/>
            <person name="Brockman W."/>
            <person name="Kodira C."/>
            <person name="Alvarado L."/>
            <person name="Zeng Q."/>
            <person name="Crawford M."/>
            <person name="Antoine C."/>
            <person name="Devon K."/>
            <person name="Galgiani J."/>
            <person name="Orsborn K."/>
            <person name="Lewis M.L."/>
            <person name="Nusbaum C."/>
            <person name="Galagan J."/>
            <person name="Birren B."/>
        </authorList>
    </citation>
    <scope>NUCLEOTIDE SEQUENCE [LARGE SCALE GENOMIC DNA]</scope>
    <source>
        <strain evidence="1 2">RMSCC 3488</strain>
    </source>
</reference>
<dbReference type="EMBL" id="DS268111">
    <property type="protein sequence ID" value="KMM69767.1"/>
    <property type="molecule type" value="Genomic_DNA"/>
</dbReference>